<dbReference type="EMBL" id="AGUD01000331">
    <property type="protein sequence ID" value="EHN08766.1"/>
    <property type="molecule type" value="Genomic_DNA"/>
</dbReference>
<sequence>MSGRDDRSWAVAVRNPVKDPDAVVDPDVRAQTLRSITASPYPTYRARRATWSPTTFLAALMALVVAGSVLFAITRGGGGLPGAATALANIIESKDTIVHIVSNGEDAPDAAGRARTVREEQWVTTDGRYTGISRILTTRADGSFTDYRGVVERTRRRWTRYDSKTNTLMINPWTKVLRRSEFRGRYLLKQAQTFAQAVRDGKAKLDGETQVKGVPAYRIVTDDPSTIVRAWYVSRDEDDPRMLRIDFKCSGTEAKPQCPVQTFDTYETTNDRSVLRLPKRPGQKVVRLSSNRRPR</sequence>
<proteinExistence type="predicted"/>
<organism evidence="2 3">
    <name type="scientific">Patulibacter medicamentivorans</name>
    <dbReference type="NCBI Taxonomy" id="1097667"/>
    <lineage>
        <taxon>Bacteria</taxon>
        <taxon>Bacillati</taxon>
        <taxon>Actinomycetota</taxon>
        <taxon>Thermoleophilia</taxon>
        <taxon>Solirubrobacterales</taxon>
        <taxon>Patulibacteraceae</taxon>
        <taxon>Patulibacter</taxon>
    </lineage>
</organism>
<reference evidence="2 3" key="1">
    <citation type="journal article" date="2013" name="Biodegradation">
        <title>Quantitative proteomic analysis of ibuprofen-degrading Patulibacter sp. strain I11.</title>
        <authorList>
            <person name="Almeida B."/>
            <person name="Kjeldal H."/>
            <person name="Lolas I."/>
            <person name="Knudsen A.D."/>
            <person name="Carvalho G."/>
            <person name="Nielsen K.L."/>
            <person name="Barreto Crespo M.T."/>
            <person name="Stensballe A."/>
            <person name="Nielsen J.L."/>
        </authorList>
    </citation>
    <scope>NUCLEOTIDE SEQUENCE [LARGE SCALE GENOMIC DNA]</scope>
    <source>
        <strain evidence="2 3">I11</strain>
    </source>
</reference>
<comment type="caution">
    <text evidence="2">The sequence shown here is derived from an EMBL/GenBank/DDBJ whole genome shotgun (WGS) entry which is preliminary data.</text>
</comment>
<keyword evidence="1" id="KW-0812">Transmembrane</keyword>
<dbReference type="Proteomes" id="UP000005143">
    <property type="component" value="Unassembled WGS sequence"/>
</dbReference>
<evidence type="ECO:0000313" key="2">
    <source>
        <dbReference type="EMBL" id="EHN08766.1"/>
    </source>
</evidence>
<protein>
    <submittedName>
        <fullName evidence="2">Uncharacterized protein</fullName>
    </submittedName>
</protein>
<name>H0EC30_9ACTN</name>
<keyword evidence="1" id="KW-0472">Membrane</keyword>
<feature type="transmembrane region" description="Helical" evidence="1">
    <location>
        <begin position="55"/>
        <end position="73"/>
    </location>
</feature>
<evidence type="ECO:0000313" key="3">
    <source>
        <dbReference type="Proteomes" id="UP000005143"/>
    </source>
</evidence>
<accession>H0EC30</accession>
<dbReference type="AlphaFoldDB" id="H0EC30"/>
<keyword evidence="3" id="KW-1185">Reference proteome</keyword>
<evidence type="ECO:0000256" key="1">
    <source>
        <dbReference type="SAM" id="Phobius"/>
    </source>
</evidence>
<dbReference type="RefSeq" id="WP_007579517.1">
    <property type="nucleotide sequence ID" value="NZ_AGUD01000331.1"/>
</dbReference>
<keyword evidence="1" id="KW-1133">Transmembrane helix</keyword>
<gene>
    <name evidence="2" type="ORF">PAI11_44150</name>
</gene>